<reference evidence="2" key="1">
    <citation type="submission" date="2021-05" db="EMBL/GenBank/DDBJ databases">
        <authorList>
            <person name="Khan N."/>
        </authorList>
    </citation>
    <scope>NUCLEOTIDE SEQUENCE</scope>
</reference>
<evidence type="ECO:0000313" key="2">
    <source>
        <dbReference type="EMBL" id="CAG7557205.1"/>
    </source>
</evidence>
<feature type="region of interest" description="Disordered" evidence="1">
    <location>
        <begin position="1"/>
        <end position="56"/>
    </location>
</feature>
<dbReference type="Proteomes" id="UP000693738">
    <property type="component" value="Unassembled WGS sequence"/>
</dbReference>
<feature type="compositionally biased region" description="Basic residues" evidence="1">
    <location>
        <begin position="18"/>
        <end position="35"/>
    </location>
</feature>
<name>A0A8J2IHA4_FUSEQ</name>
<organism evidence="2 3">
    <name type="scientific">Fusarium equiseti</name>
    <name type="common">Fusarium scirpi</name>
    <dbReference type="NCBI Taxonomy" id="61235"/>
    <lineage>
        <taxon>Eukaryota</taxon>
        <taxon>Fungi</taxon>
        <taxon>Dikarya</taxon>
        <taxon>Ascomycota</taxon>
        <taxon>Pezizomycotina</taxon>
        <taxon>Sordariomycetes</taxon>
        <taxon>Hypocreomycetidae</taxon>
        <taxon>Hypocreales</taxon>
        <taxon>Nectriaceae</taxon>
        <taxon>Fusarium</taxon>
        <taxon>Fusarium incarnatum-equiseti species complex</taxon>
    </lineage>
</organism>
<evidence type="ECO:0000313" key="3">
    <source>
        <dbReference type="Proteomes" id="UP000693738"/>
    </source>
</evidence>
<protein>
    <submittedName>
        <fullName evidence="2">Uncharacterized protein</fullName>
    </submittedName>
</protein>
<dbReference type="AlphaFoldDB" id="A0A8J2IHA4"/>
<proteinExistence type="predicted"/>
<dbReference type="EMBL" id="CAJSTJ010000111">
    <property type="protein sequence ID" value="CAG7557205.1"/>
    <property type="molecule type" value="Genomic_DNA"/>
</dbReference>
<evidence type="ECO:0000256" key="1">
    <source>
        <dbReference type="SAM" id="MobiDB-lite"/>
    </source>
</evidence>
<feature type="non-terminal residue" evidence="2">
    <location>
        <position position="1"/>
    </location>
</feature>
<comment type="caution">
    <text evidence="2">The sequence shown here is derived from an EMBL/GenBank/DDBJ whole genome shotgun (WGS) entry which is preliminary data.</text>
</comment>
<sequence length="244" mass="27377">SAKYYIESDDPNNTPPKKTTRARKPAATTARRKGKAAANNCTTTNGKPQQGNEAKKNIQKQADDLIKLIDEGIKTRTPRVDRNAVMKEFPSDLATVLPWMQSTPASAKKTPDYPQLMLEALDDLRSNVDACERLVKKDTGIEVPNWMRWRQDAKDLEDLSQRGLEMATQIINHVVMPHTYELPTKPDETESGVEEVAWELIEEALPETSGDVWGKLAQGHLKAFTELLKLLPEEVEEGEVLCLE</sequence>
<feature type="compositionally biased region" description="Polar residues" evidence="1">
    <location>
        <begin position="39"/>
        <end position="52"/>
    </location>
</feature>
<gene>
    <name evidence="2" type="ORF">FEQUK3_LOCUS2897</name>
</gene>
<accession>A0A8J2IHA4</accession>